<dbReference type="RefSeq" id="WP_006167642.1">
    <property type="nucleotide sequence ID" value="NZ_AOIN01000059.1"/>
</dbReference>
<dbReference type="PATRIC" id="fig|1227492.4.peg.2167"/>
<keyword evidence="4 7" id="KW-0812">Transmembrane</keyword>
<feature type="transmembrane region" description="Helical" evidence="7">
    <location>
        <begin position="261"/>
        <end position="282"/>
    </location>
</feature>
<keyword evidence="9" id="KW-1185">Reference proteome</keyword>
<proteinExistence type="inferred from homology"/>
<comment type="similarity">
    <text evidence="2">Belongs to the UPF0718 family.</text>
</comment>
<name>M0AL80_9EURY</name>
<keyword evidence="3" id="KW-1003">Cell membrane</keyword>
<sequence>MLSPGLSSALLESWNYFLYLAVILVPLFIGASFLVALAQEYLPPEKVERKLRGYDEGSGNVAAAGLGAVTPFCGCSTVPVLAGLLQAGAPLGLAFSFLLASPLVNWIAILLLFGLFGIEITVWYVILTLLAAIVGGLIIGRLGLTDYVKDVRIEDQQGQAVATDGGANSCCAGATSTTTHRNRVETAAREAWSFFTDTVPYLVLGMTIGALIHGVIPVELLHTVLGQENPLAVPLAALAGAPVYISLSGMLPIAAALSDQGIAIGTVLAFVIGGAGVSIPNLVLLNTLFKRRLLFVYAGTVVTIGILVGVVFNTLIV</sequence>
<evidence type="ECO:0000256" key="4">
    <source>
        <dbReference type="ARBA" id="ARBA00022692"/>
    </source>
</evidence>
<evidence type="ECO:0000313" key="8">
    <source>
        <dbReference type="EMBL" id="ELY99076.1"/>
    </source>
</evidence>
<evidence type="ECO:0000256" key="7">
    <source>
        <dbReference type="SAM" id="Phobius"/>
    </source>
</evidence>
<dbReference type="EMBL" id="AOIN01000059">
    <property type="protein sequence ID" value="ELY99076.1"/>
    <property type="molecule type" value="Genomic_DNA"/>
</dbReference>
<feature type="transmembrane region" description="Helical" evidence="7">
    <location>
        <begin position="199"/>
        <end position="221"/>
    </location>
</feature>
<dbReference type="AlphaFoldDB" id="M0AL80"/>
<evidence type="ECO:0000256" key="2">
    <source>
        <dbReference type="ARBA" id="ARBA00006386"/>
    </source>
</evidence>
<gene>
    <name evidence="8" type="ORF">C482_10991</name>
</gene>
<dbReference type="InterPro" id="IPR053166">
    <property type="entry name" value="UPF0718_permease"/>
</dbReference>
<keyword evidence="6 7" id="KW-0472">Membrane</keyword>
<protein>
    <submittedName>
        <fullName evidence="8">Permease</fullName>
    </submittedName>
</protein>
<feature type="transmembrane region" description="Helical" evidence="7">
    <location>
        <begin position="59"/>
        <end position="85"/>
    </location>
</feature>
<dbReference type="InterPro" id="IPR005524">
    <property type="entry name" value="DUF318"/>
</dbReference>
<feature type="transmembrane region" description="Helical" evidence="7">
    <location>
        <begin position="294"/>
        <end position="316"/>
    </location>
</feature>
<evidence type="ECO:0000313" key="9">
    <source>
        <dbReference type="Proteomes" id="UP000011693"/>
    </source>
</evidence>
<feature type="transmembrane region" description="Helical" evidence="7">
    <location>
        <begin position="16"/>
        <end position="38"/>
    </location>
</feature>
<organism evidence="8 9">
    <name type="scientific">Natrialba chahannaoensis JCM 10990</name>
    <dbReference type="NCBI Taxonomy" id="1227492"/>
    <lineage>
        <taxon>Archaea</taxon>
        <taxon>Methanobacteriati</taxon>
        <taxon>Methanobacteriota</taxon>
        <taxon>Stenosarchaea group</taxon>
        <taxon>Halobacteria</taxon>
        <taxon>Halobacteriales</taxon>
        <taxon>Natrialbaceae</taxon>
        <taxon>Natrialba</taxon>
    </lineage>
</organism>
<feature type="transmembrane region" description="Helical" evidence="7">
    <location>
        <begin position="122"/>
        <end position="144"/>
    </location>
</feature>
<evidence type="ECO:0000256" key="3">
    <source>
        <dbReference type="ARBA" id="ARBA00022475"/>
    </source>
</evidence>
<reference evidence="8 9" key="1">
    <citation type="journal article" date="2014" name="PLoS Genet.">
        <title>Phylogenetically driven sequencing of extremely halophilic archaea reveals strategies for static and dynamic osmo-response.</title>
        <authorList>
            <person name="Becker E.A."/>
            <person name="Seitzer P.M."/>
            <person name="Tritt A."/>
            <person name="Larsen D."/>
            <person name="Krusor M."/>
            <person name="Yao A.I."/>
            <person name="Wu D."/>
            <person name="Madern D."/>
            <person name="Eisen J.A."/>
            <person name="Darling A.E."/>
            <person name="Facciotti M.T."/>
        </authorList>
    </citation>
    <scope>NUCLEOTIDE SEQUENCE [LARGE SCALE GENOMIC DNA]</scope>
    <source>
        <strain evidence="8 9">JCM 10990</strain>
    </source>
</reference>
<evidence type="ECO:0000256" key="6">
    <source>
        <dbReference type="ARBA" id="ARBA00023136"/>
    </source>
</evidence>
<dbReference type="Proteomes" id="UP000011693">
    <property type="component" value="Unassembled WGS sequence"/>
</dbReference>
<feature type="transmembrane region" description="Helical" evidence="7">
    <location>
        <begin position="91"/>
        <end position="115"/>
    </location>
</feature>
<accession>M0AL80</accession>
<dbReference type="STRING" id="1227492.C482_10991"/>
<feature type="transmembrane region" description="Helical" evidence="7">
    <location>
        <begin position="233"/>
        <end position="255"/>
    </location>
</feature>
<dbReference type="Pfam" id="PF03773">
    <property type="entry name" value="ArsP_1"/>
    <property type="match status" value="1"/>
</dbReference>
<dbReference type="GO" id="GO:0005886">
    <property type="term" value="C:plasma membrane"/>
    <property type="evidence" value="ECO:0007669"/>
    <property type="project" value="UniProtKB-SubCell"/>
</dbReference>
<comment type="subcellular location">
    <subcellularLocation>
        <location evidence="1">Cell membrane</location>
        <topology evidence="1">Multi-pass membrane protein</topology>
    </subcellularLocation>
</comment>
<comment type="caution">
    <text evidence="8">The sequence shown here is derived from an EMBL/GenBank/DDBJ whole genome shotgun (WGS) entry which is preliminary data.</text>
</comment>
<dbReference type="PANTHER" id="PTHR42775">
    <property type="entry name" value="PERMEASE RV2963-RELATED"/>
    <property type="match status" value="1"/>
</dbReference>
<dbReference type="PANTHER" id="PTHR42775:SF2">
    <property type="entry name" value="PERMEASE"/>
    <property type="match status" value="1"/>
</dbReference>
<evidence type="ECO:0000256" key="5">
    <source>
        <dbReference type="ARBA" id="ARBA00022989"/>
    </source>
</evidence>
<keyword evidence="5 7" id="KW-1133">Transmembrane helix</keyword>
<dbReference type="OrthoDB" id="307973at2157"/>
<evidence type="ECO:0000256" key="1">
    <source>
        <dbReference type="ARBA" id="ARBA00004651"/>
    </source>
</evidence>